<evidence type="ECO:0000313" key="3">
    <source>
        <dbReference type="EMBL" id="OAY82281.1"/>
    </source>
</evidence>
<feature type="compositionally biased region" description="Basic and acidic residues" evidence="1">
    <location>
        <begin position="1"/>
        <end position="12"/>
    </location>
</feature>
<feature type="compositionally biased region" description="Gly residues" evidence="1">
    <location>
        <begin position="25"/>
        <end position="34"/>
    </location>
</feature>
<feature type="compositionally biased region" description="Polar residues" evidence="1">
    <location>
        <begin position="486"/>
        <end position="496"/>
    </location>
</feature>
<proteinExistence type="predicted"/>
<feature type="region of interest" description="Disordered" evidence="1">
    <location>
        <begin position="1"/>
        <end position="122"/>
    </location>
</feature>
<dbReference type="Gene3D" id="3.60.10.10">
    <property type="entry name" value="Endonuclease/exonuclease/phosphatase"/>
    <property type="match status" value="1"/>
</dbReference>
<dbReference type="AlphaFoldDB" id="A0A199VZ76"/>
<organism evidence="3 4">
    <name type="scientific">Ananas comosus</name>
    <name type="common">Pineapple</name>
    <name type="synonym">Ananas ananas</name>
    <dbReference type="NCBI Taxonomy" id="4615"/>
    <lineage>
        <taxon>Eukaryota</taxon>
        <taxon>Viridiplantae</taxon>
        <taxon>Streptophyta</taxon>
        <taxon>Embryophyta</taxon>
        <taxon>Tracheophyta</taxon>
        <taxon>Spermatophyta</taxon>
        <taxon>Magnoliopsida</taxon>
        <taxon>Liliopsida</taxon>
        <taxon>Poales</taxon>
        <taxon>Bromeliaceae</taxon>
        <taxon>Bromelioideae</taxon>
        <taxon>Ananas</taxon>
    </lineage>
</organism>
<comment type="caution">
    <text evidence="3">The sequence shown here is derived from an EMBL/GenBank/DDBJ whole genome shotgun (WGS) entry which is preliminary data.</text>
</comment>
<feature type="non-terminal residue" evidence="3">
    <location>
        <position position="1"/>
    </location>
</feature>
<dbReference type="EMBL" id="LSRQ01000524">
    <property type="protein sequence ID" value="OAY82281.1"/>
    <property type="molecule type" value="Genomic_DNA"/>
</dbReference>
<feature type="compositionally biased region" description="Pro residues" evidence="1">
    <location>
        <begin position="105"/>
        <end position="122"/>
    </location>
</feature>
<accession>A0A199VZ76</accession>
<dbReference type="InterPro" id="IPR036691">
    <property type="entry name" value="Endo/exonu/phosph_ase_sf"/>
</dbReference>
<feature type="compositionally biased region" description="Basic and acidic residues" evidence="1">
    <location>
        <begin position="39"/>
        <end position="53"/>
    </location>
</feature>
<evidence type="ECO:0000313" key="4">
    <source>
        <dbReference type="Proteomes" id="UP000092600"/>
    </source>
</evidence>
<evidence type="ECO:0000256" key="1">
    <source>
        <dbReference type="SAM" id="MobiDB-lite"/>
    </source>
</evidence>
<gene>
    <name evidence="3" type="ORF">ACMD2_15860</name>
</gene>
<dbReference type="Pfam" id="PF03372">
    <property type="entry name" value="Exo_endo_phos"/>
    <property type="match status" value="1"/>
</dbReference>
<protein>
    <submittedName>
        <fullName evidence="3">Carbon catabolite repressor protein 6</fullName>
    </submittedName>
</protein>
<dbReference type="PANTHER" id="PTHR12121">
    <property type="entry name" value="CARBON CATABOLITE REPRESSOR PROTEIN 4"/>
    <property type="match status" value="1"/>
</dbReference>
<dbReference type="Proteomes" id="UP000092600">
    <property type="component" value="Unassembled WGS sequence"/>
</dbReference>
<feature type="region of interest" description="Disordered" evidence="1">
    <location>
        <begin position="478"/>
        <end position="504"/>
    </location>
</feature>
<dbReference type="InterPro" id="IPR050410">
    <property type="entry name" value="CCR4/nocturin_mRNA_transcr"/>
</dbReference>
<dbReference type="InterPro" id="IPR005135">
    <property type="entry name" value="Endo/exonuclease/phosphatase"/>
</dbReference>
<evidence type="ECO:0000259" key="2">
    <source>
        <dbReference type="Pfam" id="PF03372"/>
    </source>
</evidence>
<feature type="domain" description="Endonuclease/exonuclease/phosphatase" evidence="2">
    <location>
        <begin position="227"/>
        <end position="412"/>
    </location>
</feature>
<dbReference type="GO" id="GO:0000175">
    <property type="term" value="F:3'-5'-RNA exonuclease activity"/>
    <property type="evidence" value="ECO:0007669"/>
    <property type="project" value="TreeGrafter"/>
</dbReference>
<dbReference type="SUPFAM" id="SSF56219">
    <property type="entry name" value="DNase I-like"/>
    <property type="match status" value="1"/>
</dbReference>
<feature type="compositionally biased region" description="Pro residues" evidence="1">
    <location>
        <begin position="66"/>
        <end position="93"/>
    </location>
</feature>
<name>A0A199VZ76_ANACO</name>
<reference evidence="3 4" key="1">
    <citation type="journal article" date="2016" name="DNA Res.">
        <title>The draft genome of MD-2 pineapple using hybrid error correction of long reads.</title>
        <authorList>
            <person name="Redwan R.M."/>
            <person name="Saidin A."/>
            <person name="Kumar S.V."/>
        </authorList>
    </citation>
    <scope>NUCLEOTIDE SEQUENCE [LARGE SCALE GENOMIC DNA]</scope>
    <source>
        <strain evidence="4">cv. MD2</strain>
        <tissue evidence="3">Leaf</tissue>
    </source>
</reference>
<dbReference type="PANTHER" id="PTHR12121:SF85">
    <property type="entry name" value="CARBON CATABOLITE REPRESSOR PROTEIN 4 HOMOLOG 6"/>
    <property type="match status" value="1"/>
</dbReference>
<sequence>ARGRDSWRRGYSDRAPPPPPPAAAEGGGGEGGAFVSGDSHIRAVRDVNYELRRGNGGGVPRRPYRPRPPPYRPPPPWSGPPPPPPYGAPPPGHGPTARYYGPPMGLGPPPPHPPPGFGPPPLPYGSFPPGYGAFPPSISHPPPLYGPPQVGRPQMPQPRLADYRREWRFAPLQPPPQSERFVVLSYNILADYLARDHQSKLYFHIPGFILDWEWRKKRILFEFGLWAPDIICLQEVDKFHDLQEELAIRGYNGLWKMRTGNAVDGCAVFWRTNRYTNLEHCDIVTGQHLKHDFWFQLRYEGQIEFSELGLRDNVAQICVLESVNKGLVGSKSESILESSDQSRQANHLVICNIHVLYNPKRGEIKLGQVRTLFERAYTVSKMWNDAPVIICGDFNCTPKSPLYNFISEQKLYPQDIIEKTSSNLAVEKEKEFSDLSVGDENKTKIEDPSSSGCHGTFSLLDDLKTVQDNAVLNDPKQLDYDETCEPSGSNNISGSDENSDPNFFKELLGSEEDTLHDSSFVEIQGDTLHDTCPSGADRERHIYNPYFWTPMEIKAASGNEECTSIKHRLKLRSTYTDVEDYAGTKDSSREPQVTSYNTQFMGTVDYI</sequence>